<evidence type="ECO:0000256" key="2">
    <source>
        <dbReference type="SAM" id="MobiDB-lite"/>
    </source>
</evidence>
<evidence type="ECO:0000313" key="3">
    <source>
        <dbReference type="EMBL" id="WBL36209.1"/>
    </source>
</evidence>
<protein>
    <submittedName>
        <fullName evidence="3">Triose-phosphate isomerase</fullName>
    </submittedName>
</protein>
<dbReference type="EMBL" id="CP115149">
    <property type="protein sequence ID" value="WBL36209.1"/>
    <property type="molecule type" value="Genomic_DNA"/>
</dbReference>
<gene>
    <name evidence="3" type="ORF">O0235_00925</name>
</gene>
<dbReference type="InterPro" id="IPR000652">
    <property type="entry name" value="Triosephosphate_isomerase"/>
</dbReference>
<dbReference type="Gene3D" id="3.20.20.70">
    <property type="entry name" value="Aldolase class I"/>
    <property type="match status" value="1"/>
</dbReference>
<sequence length="88" mass="9258">MRRPFIAGNWKMHTTESEAVALARAVAERAAVAAADVAVCVPFPHLAPVREALGGTRVRLGAQDVFWEPGAPTPAKSASRCSRTTASS</sequence>
<dbReference type="InterPro" id="IPR013785">
    <property type="entry name" value="Aldolase_TIM"/>
</dbReference>
<dbReference type="Pfam" id="PF00121">
    <property type="entry name" value="TIM"/>
    <property type="match status" value="1"/>
</dbReference>
<feature type="compositionally biased region" description="Low complexity" evidence="2">
    <location>
        <begin position="77"/>
        <end position="88"/>
    </location>
</feature>
<keyword evidence="1 3" id="KW-0413">Isomerase</keyword>
<evidence type="ECO:0000313" key="4">
    <source>
        <dbReference type="Proteomes" id="UP001212803"/>
    </source>
</evidence>
<name>A0ABY7M6S7_9CHLR</name>
<dbReference type="Proteomes" id="UP001212803">
    <property type="component" value="Chromosome"/>
</dbReference>
<evidence type="ECO:0000256" key="1">
    <source>
        <dbReference type="ARBA" id="ARBA00023235"/>
    </source>
</evidence>
<feature type="region of interest" description="Disordered" evidence="2">
    <location>
        <begin position="69"/>
        <end position="88"/>
    </location>
</feature>
<dbReference type="PROSITE" id="PS51440">
    <property type="entry name" value="TIM_2"/>
    <property type="match status" value="1"/>
</dbReference>
<dbReference type="GO" id="GO:0016853">
    <property type="term" value="F:isomerase activity"/>
    <property type="evidence" value="ECO:0007669"/>
    <property type="project" value="UniProtKB-KW"/>
</dbReference>
<reference evidence="3 4" key="1">
    <citation type="journal article" date="2023" name="ISME J.">
        <title>Thermophilic Dehalococcoidia with unusual traits shed light on an unexpected past.</title>
        <authorList>
            <person name="Palmer M."/>
            <person name="Covington J.K."/>
            <person name="Zhou E.M."/>
            <person name="Thomas S.C."/>
            <person name="Habib N."/>
            <person name="Seymour C.O."/>
            <person name="Lai D."/>
            <person name="Johnston J."/>
            <person name="Hashimi A."/>
            <person name="Jiao J.Y."/>
            <person name="Muok A.R."/>
            <person name="Liu L."/>
            <person name="Xian W.D."/>
            <person name="Zhi X.Y."/>
            <person name="Li M.M."/>
            <person name="Silva L.P."/>
            <person name="Bowen B.P."/>
            <person name="Louie K."/>
            <person name="Briegel A."/>
            <person name="Pett-Ridge J."/>
            <person name="Weber P.K."/>
            <person name="Tocheva E.I."/>
            <person name="Woyke T."/>
            <person name="Northen T.R."/>
            <person name="Mayali X."/>
            <person name="Li W.J."/>
            <person name="Hedlund B.P."/>
        </authorList>
    </citation>
    <scope>NUCLEOTIDE SEQUENCE [LARGE SCALE GENOMIC DNA]</scope>
    <source>
        <strain evidence="3 4">YIM 72310</strain>
    </source>
</reference>
<organism evidence="3 4">
    <name type="scientific">Tepidiforma flava</name>
    <dbReference type="NCBI Taxonomy" id="3004094"/>
    <lineage>
        <taxon>Bacteria</taxon>
        <taxon>Bacillati</taxon>
        <taxon>Chloroflexota</taxon>
        <taxon>Tepidiformia</taxon>
        <taxon>Tepidiformales</taxon>
        <taxon>Tepidiformaceae</taxon>
        <taxon>Tepidiforma</taxon>
    </lineage>
</organism>
<dbReference type="InterPro" id="IPR035990">
    <property type="entry name" value="TIM_sf"/>
</dbReference>
<dbReference type="SUPFAM" id="SSF51351">
    <property type="entry name" value="Triosephosphate isomerase (TIM)"/>
    <property type="match status" value="1"/>
</dbReference>
<proteinExistence type="predicted"/>
<keyword evidence="4" id="KW-1185">Reference proteome</keyword>
<accession>A0ABY7M6S7</accession>